<dbReference type="Proteomes" id="UP000230052">
    <property type="component" value="Unassembled WGS sequence"/>
</dbReference>
<organism evidence="3 4">
    <name type="scientific">Candidatus Aquitaenariimonas noxiae</name>
    <dbReference type="NCBI Taxonomy" id="1974741"/>
    <lineage>
        <taxon>Bacteria</taxon>
        <taxon>Pseudomonadati</taxon>
        <taxon>Candidatus Omnitrophota</taxon>
        <taxon>Candidatus Aquitaenariimonas</taxon>
    </lineage>
</organism>
<comment type="caution">
    <text evidence="3">The sequence shown here is derived from an EMBL/GenBank/DDBJ whole genome shotgun (WGS) entry which is preliminary data.</text>
</comment>
<proteinExistence type="predicted"/>
<dbReference type="CDD" id="cd03808">
    <property type="entry name" value="GT4_CapM-like"/>
    <property type="match status" value="1"/>
</dbReference>
<evidence type="ECO:0000313" key="4">
    <source>
        <dbReference type="Proteomes" id="UP000230052"/>
    </source>
</evidence>
<dbReference type="InterPro" id="IPR028098">
    <property type="entry name" value="Glyco_trans_4-like_N"/>
</dbReference>
<dbReference type="GO" id="GO:0016757">
    <property type="term" value="F:glycosyltransferase activity"/>
    <property type="evidence" value="ECO:0007669"/>
    <property type="project" value="InterPro"/>
</dbReference>
<evidence type="ECO:0000313" key="3">
    <source>
        <dbReference type="EMBL" id="PIU41982.1"/>
    </source>
</evidence>
<dbReference type="Gene3D" id="3.40.50.2000">
    <property type="entry name" value="Glycogen Phosphorylase B"/>
    <property type="match status" value="2"/>
</dbReference>
<dbReference type="SUPFAM" id="SSF53756">
    <property type="entry name" value="UDP-Glycosyltransferase/glycogen phosphorylase"/>
    <property type="match status" value="1"/>
</dbReference>
<name>A0A2J0KU03_9BACT</name>
<dbReference type="Pfam" id="PF00534">
    <property type="entry name" value="Glycos_transf_1"/>
    <property type="match status" value="1"/>
</dbReference>
<evidence type="ECO:0000259" key="2">
    <source>
        <dbReference type="Pfam" id="PF13439"/>
    </source>
</evidence>
<protein>
    <recommendedName>
        <fullName evidence="5">Glycosyltransferase family 1 protein</fullName>
    </recommendedName>
</protein>
<dbReference type="AlphaFoldDB" id="A0A2J0KU03"/>
<sequence>MSEKIKLLHISRATEFGIYRFLMDLMHYTDKNKFEITFAGPERGPLLDDLRDLGVRVIPLGMERDINFGADVKSFFSIFAMLKKEKCDILHTHCSKAGFLARIAGRLLGISPIIHTPNNWYFDEPLPPLKKDFYIALERFACYFGNMLVTVTEEERREIIRRKISPPEKVVTIYDCIDTSVLKEENPAFIRDRYNIPAGNKIVGMIARLVPQKDPSAFVRLACEVTREIPNVTFILVGDGPLKAEAERLKLQFGLGNRLIISGECDIKKELNAYLSLLDISVLTSLHEGLPLVALQSMYFKKPLLVTEVRGIKEVIENGRNGFIVPIGDINSMKNIISELLTDEGRVRGIGLAARKTVEERFTAKKMAAEYENLYLSLLKKAG</sequence>
<dbReference type="EMBL" id="PEWV01000025">
    <property type="protein sequence ID" value="PIU41982.1"/>
    <property type="molecule type" value="Genomic_DNA"/>
</dbReference>
<dbReference type="Pfam" id="PF13439">
    <property type="entry name" value="Glyco_transf_4"/>
    <property type="match status" value="1"/>
</dbReference>
<reference evidence="3 4" key="1">
    <citation type="submission" date="2017-09" db="EMBL/GenBank/DDBJ databases">
        <title>Depth-based differentiation of microbial function through sediment-hosted aquifers and enrichment of novel symbionts in the deep terrestrial subsurface.</title>
        <authorList>
            <person name="Probst A.J."/>
            <person name="Ladd B."/>
            <person name="Jarett J.K."/>
            <person name="Geller-Mcgrath D.E."/>
            <person name="Sieber C.M."/>
            <person name="Emerson J.B."/>
            <person name="Anantharaman K."/>
            <person name="Thomas B.C."/>
            <person name="Malmstrom R."/>
            <person name="Stieglmeier M."/>
            <person name="Klingl A."/>
            <person name="Woyke T."/>
            <person name="Ryan C.M."/>
            <person name="Banfield J.F."/>
        </authorList>
    </citation>
    <scope>NUCLEOTIDE SEQUENCE [LARGE SCALE GENOMIC DNA]</scope>
    <source>
        <strain evidence="3">CG07_land_8_20_14_0_80_42_15</strain>
    </source>
</reference>
<gene>
    <name evidence="3" type="ORF">COS99_02610</name>
</gene>
<feature type="domain" description="Glycosyltransferase subfamily 4-like N-terminal" evidence="2">
    <location>
        <begin position="17"/>
        <end position="180"/>
    </location>
</feature>
<dbReference type="InterPro" id="IPR001296">
    <property type="entry name" value="Glyco_trans_1"/>
</dbReference>
<dbReference type="PANTHER" id="PTHR12526">
    <property type="entry name" value="GLYCOSYLTRANSFERASE"/>
    <property type="match status" value="1"/>
</dbReference>
<accession>A0A2J0KU03</accession>
<feature type="domain" description="Glycosyl transferase family 1" evidence="1">
    <location>
        <begin position="190"/>
        <end position="356"/>
    </location>
</feature>
<evidence type="ECO:0000259" key="1">
    <source>
        <dbReference type="Pfam" id="PF00534"/>
    </source>
</evidence>
<evidence type="ECO:0008006" key="5">
    <source>
        <dbReference type="Google" id="ProtNLM"/>
    </source>
</evidence>